<evidence type="ECO:0000313" key="5">
    <source>
        <dbReference type="RefSeq" id="XP_034251381.1"/>
    </source>
</evidence>
<name>A0A6P9A0V8_THRPL</name>
<evidence type="ECO:0000313" key="12">
    <source>
        <dbReference type="RefSeq" id="XP_034251390.1"/>
    </source>
</evidence>
<dbReference type="InterPro" id="IPR032675">
    <property type="entry name" value="LRR_dom_sf"/>
</dbReference>
<dbReference type="SUPFAM" id="SSF52047">
    <property type="entry name" value="RNI-like"/>
    <property type="match status" value="1"/>
</dbReference>
<accession>A0A6P9A0V8</accession>
<evidence type="ECO:0000313" key="11">
    <source>
        <dbReference type="RefSeq" id="XP_034251387.1"/>
    </source>
</evidence>
<evidence type="ECO:0000313" key="13">
    <source>
        <dbReference type="RefSeq" id="XP_034251391.1"/>
    </source>
</evidence>
<protein>
    <submittedName>
        <fullName evidence="2 3">Uncharacterized protein LOC117651474</fullName>
    </submittedName>
</protein>
<dbReference type="RefSeq" id="XP_034251391.1">
    <property type="nucleotide sequence ID" value="XM_034395500.1"/>
</dbReference>
<dbReference type="RefSeq" id="XP_034251378.1">
    <property type="nucleotide sequence ID" value="XM_034395487.1"/>
</dbReference>
<evidence type="ECO:0000313" key="1">
    <source>
        <dbReference type="Proteomes" id="UP000515158"/>
    </source>
</evidence>
<dbReference type="Proteomes" id="UP000515158">
    <property type="component" value="Unplaced"/>
</dbReference>
<dbReference type="RefSeq" id="XP_034251385.1">
    <property type="nucleotide sequence ID" value="XM_034395494.1"/>
</dbReference>
<dbReference type="RefSeq" id="XP_034251381.1">
    <property type="nucleotide sequence ID" value="XM_034395490.1"/>
</dbReference>
<evidence type="ECO:0000313" key="2">
    <source>
        <dbReference type="RefSeq" id="XP_034251378.1"/>
    </source>
</evidence>
<dbReference type="RefSeq" id="XP_034251379.1">
    <property type="nucleotide sequence ID" value="XM_034395488.1"/>
</dbReference>
<organism evidence="11">
    <name type="scientific">Thrips palmi</name>
    <name type="common">Melon thrips</name>
    <dbReference type="NCBI Taxonomy" id="161013"/>
    <lineage>
        <taxon>Eukaryota</taxon>
        <taxon>Metazoa</taxon>
        <taxon>Ecdysozoa</taxon>
        <taxon>Arthropoda</taxon>
        <taxon>Hexapoda</taxon>
        <taxon>Insecta</taxon>
        <taxon>Pterygota</taxon>
        <taxon>Neoptera</taxon>
        <taxon>Paraneoptera</taxon>
        <taxon>Thysanoptera</taxon>
        <taxon>Terebrantia</taxon>
        <taxon>Thripoidea</taxon>
        <taxon>Thripidae</taxon>
        <taxon>Thrips</taxon>
    </lineage>
</organism>
<evidence type="ECO:0000313" key="7">
    <source>
        <dbReference type="RefSeq" id="XP_034251383.1"/>
    </source>
</evidence>
<evidence type="ECO:0000313" key="6">
    <source>
        <dbReference type="RefSeq" id="XP_034251382.1"/>
    </source>
</evidence>
<proteinExistence type="predicted"/>
<keyword evidence="1" id="KW-1185">Reference proteome</keyword>
<dbReference type="RefSeq" id="XP_034251383.1">
    <property type="nucleotide sequence ID" value="XM_034395492.1"/>
</dbReference>
<dbReference type="Gene3D" id="3.80.10.10">
    <property type="entry name" value="Ribonuclease Inhibitor"/>
    <property type="match status" value="1"/>
</dbReference>
<dbReference type="RefSeq" id="XP_034251390.1">
    <property type="nucleotide sequence ID" value="XM_034395499.1"/>
</dbReference>
<dbReference type="RefSeq" id="XP_034251384.1">
    <property type="nucleotide sequence ID" value="XM_034395493.1"/>
</dbReference>
<dbReference type="RefSeq" id="XP_034251387.1">
    <property type="nucleotide sequence ID" value="XM_034395496.1"/>
</dbReference>
<evidence type="ECO:0000313" key="9">
    <source>
        <dbReference type="RefSeq" id="XP_034251385.1"/>
    </source>
</evidence>
<sequence length="401" mass="43916">METNCAAAKLSMSLGNLASLVLGALVVRRQAALGRLRHLELSLELTTDAQNSACVHTLLQEVHAAKGLVKLVLRGSRSTGSKLPKAAALDRGPVAASLKQLQFEFVDELVEDHLLPFVSEHLATLEIVQTKSNHATLTALLASAPRLRKLGCHMLDNMMTLRGCPSLTSLHLFVDFQDGDQGSRRLAGVEAYLRVATWQLTRLKLEFAKQQDQADVVDLVLALGGTRASLRPSTLRCLALDFSPADLRVRIGYLPPLQLRPLAAVLHRLPDLRHLNLGGAPSDAFLDAIDPQVLPKLVKLQVYSPHGCTHEWFHTEAVTGVFRRNPRLHLVVESCGCDSVGDEDDSDYESCAACAKDCCPDEFWEDTCTAAFFSHPDAEPCDWVEIHREGAIVSQSMQVKV</sequence>
<dbReference type="AlphaFoldDB" id="A0A6P9A0V8"/>
<dbReference type="RefSeq" id="XP_034251380.1">
    <property type="nucleotide sequence ID" value="XM_034395489.1"/>
</dbReference>
<evidence type="ECO:0000313" key="10">
    <source>
        <dbReference type="RefSeq" id="XP_034251386.1"/>
    </source>
</evidence>
<dbReference type="RefSeq" id="XP_034251386.1">
    <property type="nucleotide sequence ID" value="XM_034395495.1"/>
</dbReference>
<dbReference type="RefSeq" id="XP_034251382.1">
    <property type="nucleotide sequence ID" value="XM_034395491.1"/>
</dbReference>
<dbReference type="GeneID" id="117651474"/>
<evidence type="ECO:0000313" key="8">
    <source>
        <dbReference type="RefSeq" id="XP_034251384.1"/>
    </source>
</evidence>
<gene>
    <name evidence="2 3 4 5 6 7 8 9 10 11 12 13" type="primary">LOC117651474</name>
</gene>
<evidence type="ECO:0000313" key="3">
    <source>
        <dbReference type="RefSeq" id="XP_034251379.1"/>
    </source>
</evidence>
<reference evidence="2 3" key="1">
    <citation type="submission" date="2025-04" db="UniProtKB">
        <authorList>
            <consortium name="RefSeq"/>
        </authorList>
    </citation>
    <scope>IDENTIFICATION</scope>
    <source>
        <tissue evidence="2 3">Total insect</tissue>
    </source>
</reference>
<evidence type="ECO:0000313" key="4">
    <source>
        <dbReference type="RefSeq" id="XP_034251380.1"/>
    </source>
</evidence>
<dbReference type="KEGG" id="tpal:117651474"/>